<proteinExistence type="predicted"/>
<dbReference type="EMBL" id="UINC01225972">
    <property type="protein sequence ID" value="SVE56253.1"/>
    <property type="molecule type" value="Genomic_DNA"/>
</dbReference>
<evidence type="ECO:0000313" key="1">
    <source>
        <dbReference type="EMBL" id="SVE56253.1"/>
    </source>
</evidence>
<accession>A0A383EIJ3</accession>
<sequence>MKTAQLKIGDKTLELPIITGTENENGIDVTSLRAETNHLTF</sequence>
<organism evidence="1">
    <name type="scientific">marine metagenome</name>
    <dbReference type="NCBI Taxonomy" id="408172"/>
    <lineage>
        <taxon>unclassified sequences</taxon>
        <taxon>metagenomes</taxon>
        <taxon>ecological metagenomes</taxon>
    </lineage>
</organism>
<evidence type="ECO:0008006" key="2">
    <source>
        <dbReference type="Google" id="ProtNLM"/>
    </source>
</evidence>
<name>A0A383EIJ3_9ZZZZ</name>
<reference evidence="1" key="1">
    <citation type="submission" date="2018-05" db="EMBL/GenBank/DDBJ databases">
        <authorList>
            <person name="Lanie J.A."/>
            <person name="Ng W.-L."/>
            <person name="Kazmierczak K.M."/>
            <person name="Andrzejewski T.M."/>
            <person name="Davidsen T.M."/>
            <person name="Wayne K.J."/>
            <person name="Tettelin H."/>
            <person name="Glass J.I."/>
            <person name="Rusch D."/>
            <person name="Podicherti R."/>
            <person name="Tsui H.-C.T."/>
            <person name="Winkler M.E."/>
        </authorList>
    </citation>
    <scope>NUCLEOTIDE SEQUENCE</scope>
</reference>
<gene>
    <name evidence="1" type="ORF">METZ01_LOCUS509107</name>
</gene>
<feature type="non-terminal residue" evidence="1">
    <location>
        <position position="41"/>
    </location>
</feature>
<dbReference type="AlphaFoldDB" id="A0A383EIJ3"/>
<protein>
    <recommendedName>
        <fullName evidence="2">Citrate (Si)-synthase</fullName>
    </recommendedName>
</protein>
<dbReference type="Gene3D" id="2.20.28.60">
    <property type="match status" value="1"/>
</dbReference>